<keyword evidence="2" id="KW-1185">Reference proteome</keyword>
<gene>
    <name evidence="1" type="ORF">SAMN05421863_107610</name>
</gene>
<proteinExistence type="predicted"/>
<accession>A0A1I4V5B1</accession>
<organism evidence="1 2">
    <name type="scientific">Nitrosomonas communis</name>
    <dbReference type="NCBI Taxonomy" id="44574"/>
    <lineage>
        <taxon>Bacteria</taxon>
        <taxon>Pseudomonadati</taxon>
        <taxon>Pseudomonadota</taxon>
        <taxon>Betaproteobacteria</taxon>
        <taxon>Nitrosomonadales</taxon>
        <taxon>Nitrosomonadaceae</taxon>
        <taxon>Nitrosomonas</taxon>
    </lineage>
</organism>
<protein>
    <submittedName>
        <fullName evidence="1">Uncharacterized protein</fullName>
    </submittedName>
</protein>
<evidence type="ECO:0000313" key="2">
    <source>
        <dbReference type="Proteomes" id="UP000183287"/>
    </source>
</evidence>
<dbReference type="Proteomes" id="UP000183287">
    <property type="component" value="Unassembled WGS sequence"/>
</dbReference>
<sequence>MSSLFIGDAKKLTTRYHENRAWLTYFRSLRAEEKISFRHNKSS</sequence>
<dbReference type="AlphaFoldDB" id="A0A1I4V5B1"/>
<evidence type="ECO:0000313" key="1">
    <source>
        <dbReference type="EMBL" id="SFM96372.1"/>
    </source>
</evidence>
<name>A0A1I4V5B1_9PROT</name>
<reference evidence="2" key="1">
    <citation type="submission" date="2016-10" db="EMBL/GenBank/DDBJ databases">
        <authorList>
            <person name="Varghese N."/>
            <person name="Submissions S."/>
        </authorList>
    </citation>
    <scope>NUCLEOTIDE SEQUENCE [LARGE SCALE GENOMIC DNA]</scope>
    <source>
        <strain evidence="2">Nm44</strain>
    </source>
</reference>
<dbReference type="EMBL" id="FOUB01000076">
    <property type="protein sequence ID" value="SFM96372.1"/>
    <property type="molecule type" value="Genomic_DNA"/>
</dbReference>